<name>A0A1A8BW73_NOTKA</name>
<protein>
    <submittedName>
        <fullName evidence="1">Zgc:165409</fullName>
    </submittedName>
</protein>
<proteinExistence type="predicted"/>
<dbReference type="AlphaFoldDB" id="A0A1A8BW73"/>
<accession>A0A1A8BW73</accession>
<reference evidence="1" key="2">
    <citation type="submission" date="2016-06" db="EMBL/GenBank/DDBJ databases">
        <title>The genome of a short-lived fish provides insights into sex chromosome evolution and the genetic control of aging.</title>
        <authorList>
            <person name="Reichwald K."/>
            <person name="Felder M."/>
            <person name="Petzold A."/>
            <person name="Koch P."/>
            <person name="Groth M."/>
            <person name="Platzer M."/>
        </authorList>
    </citation>
    <scope>NUCLEOTIDE SEQUENCE</scope>
    <source>
        <tissue evidence="1">Brain</tissue>
    </source>
</reference>
<evidence type="ECO:0000313" key="1">
    <source>
        <dbReference type="EMBL" id="SBP71479.1"/>
    </source>
</evidence>
<dbReference type="PANTHER" id="PTHR33198:SF19">
    <property type="entry name" value="CCHC-TYPE DOMAIN-CONTAINING PROTEIN"/>
    <property type="match status" value="1"/>
</dbReference>
<sequence length="216" mass="24612">MATIGTLVAFDPKSQTWDEYTEILEQFFAANEIDDGEKQRAILISVVGAATYSLMRNLLSPAKPKDKTFQELVLLMKNHFDPKPSEIVQRYKFDSRSRKPDETVMEYVAELRRLAQDCNYGNTLQQMLRDRIVCGIKDDRIQRRLLSEVDLTFDKALSIAVAMETANKNAQDLQTSGATAKCFNFSKGQQESRTFTGERKECYRCAGTKHTAADCW</sequence>
<dbReference type="PANTHER" id="PTHR33198">
    <property type="entry name" value="ANK_REP_REGION DOMAIN-CONTAINING PROTEIN-RELATED"/>
    <property type="match status" value="1"/>
</dbReference>
<dbReference type="EMBL" id="HADZ01007538">
    <property type="protein sequence ID" value="SBP71479.1"/>
    <property type="molecule type" value="Transcribed_RNA"/>
</dbReference>
<gene>
    <name evidence="1" type="primary">ZGC:165409</name>
</gene>
<reference evidence="1" key="1">
    <citation type="submission" date="2016-05" db="EMBL/GenBank/DDBJ databases">
        <authorList>
            <person name="Lavstsen T."/>
            <person name="Jespersen J.S."/>
        </authorList>
    </citation>
    <scope>NUCLEOTIDE SEQUENCE</scope>
    <source>
        <tissue evidence="1">Brain</tissue>
    </source>
</reference>
<organism evidence="1">
    <name type="scientific">Nothobranchius kadleci</name>
    <name type="common">African annual killifish</name>
    <dbReference type="NCBI Taxonomy" id="1051664"/>
    <lineage>
        <taxon>Eukaryota</taxon>
        <taxon>Metazoa</taxon>
        <taxon>Chordata</taxon>
        <taxon>Craniata</taxon>
        <taxon>Vertebrata</taxon>
        <taxon>Euteleostomi</taxon>
        <taxon>Actinopterygii</taxon>
        <taxon>Neopterygii</taxon>
        <taxon>Teleostei</taxon>
        <taxon>Neoteleostei</taxon>
        <taxon>Acanthomorphata</taxon>
        <taxon>Ovalentaria</taxon>
        <taxon>Atherinomorphae</taxon>
        <taxon>Cyprinodontiformes</taxon>
        <taxon>Nothobranchiidae</taxon>
        <taxon>Nothobranchius</taxon>
    </lineage>
</organism>